<feature type="signal peptide" evidence="1">
    <location>
        <begin position="1"/>
        <end position="27"/>
    </location>
</feature>
<reference evidence="4" key="1">
    <citation type="submission" date="2016-04" db="EMBL/GenBank/DDBJ databases">
        <title>Cephalotus genome sequencing.</title>
        <authorList>
            <person name="Fukushima K."/>
            <person name="Hasebe M."/>
            <person name="Fang X."/>
        </authorList>
    </citation>
    <scope>NUCLEOTIDE SEQUENCE [LARGE SCALE GENOMIC DNA]</scope>
    <source>
        <strain evidence="4">cv. St1</strain>
    </source>
</reference>
<dbReference type="PANTHER" id="PTHR33122">
    <property type="entry name" value="LIPID BINDING PROTEIN-RELATED"/>
    <property type="match status" value="1"/>
</dbReference>
<protein>
    <submittedName>
        <fullName evidence="3">LTP_2 domain-containing protein</fullName>
    </submittedName>
</protein>
<dbReference type="Pfam" id="PF14368">
    <property type="entry name" value="LTP_2"/>
    <property type="match status" value="1"/>
</dbReference>
<feature type="chain" id="PRO_5013066387" evidence="1">
    <location>
        <begin position="28"/>
        <end position="119"/>
    </location>
</feature>
<dbReference type="InterPro" id="IPR016140">
    <property type="entry name" value="Bifunc_inhib/LTP/seed_store"/>
</dbReference>
<dbReference type="InterPro" id="IPR044741">
    <property type="entry name" value="NsLTP-like"/>
</dbReference>
<dbReference type="STRING" id="3775.A0A1Q3D421"/>
<gene>
    <name evidence="3" type="ORF">CFOL_v3_30683</name>
</gene>
<evidence type="ECO:0000256" key="1">
    <source>
        <dbReference type="SAM" id="SignalP"/>
    </source>
</evidence>
<keyword evidence="1" id="KW-0732">Signal</keyword>
<accession>A0A1Q3D421</accession>
<dbReference type="InterPro" id="IPR039265">
    <property type="entry name" value="DIR1-like"/>
</dbReference>
<dbReference type="Proteomes" id="UP000187406">
    <property type="component" value="Unassembled WGS sequence"/>
</dbReference>
<dbReference type="PANTHER" id="PTHR33122:SF43">
    <property type="entry name" value="BIFUNCTIONAL INHIBITOR_PLANT LIPID TRANSFER PROTEIN_SEED STORAGE HELICAL DOMAIN-CONTAINING PROTEIN"/>
    <property type="match status" value="1"/>
</dbReference>
<sequence length="119" mass="12875">MASNIGKVMVQWVVALLLIAMVREAMAVPLCNIDTSKLHLCHSAVTGISPPPPTKRCCNVLHHANLPCLCSFKSLLPRLGIDQALALVLPKNCGLKTPPECKSKPFLLMHISRLIAVTT</sequence>
<evidence type="ECO:0000313" key="3">
    <source>
        <dbReference type="EMBL" id="GAV87257.1"/>
    </source>
</evidence>
<dbReference type="OrthoDB" id="656626at2759"/>
<dbReference type="FunCoup" id="A0A1Q3D421">
    <property type="interactions" value="47"/>
</dbReference>
<keyword evidence="4" id="KW-1185">Reference proteome</keyword>
<dbReference type="Gene3D" id="1.10.110.10">
    <property type="entry name" value="Plant lipid-transfer and hydrophobic proteins"/>
    <property type="match status" value="1"/>
</dbReference>
<dbReference type="AlphaFoldDB" id="A0A1Q3D421"/>
<dbReference type="GO" id="GO:0005504">
    <property type="term" value="F:fatty acid binding"/>
    <property type="evidence" value="ECO:0007669"/>
    <property type="project" value="InterPro"/>
</dbReference>
<dbReference type="EMBL" id="BDDD01004242">
    <property type="protein sequence ID" value="GAV87257.1"/>
    <property type="molecule type" value="Genomic_DNA"/>
</dbReference>
<evidence type="ECO:0000259" key="2">
    <source>
        <dbReference type="Pfam" id="PF14368"/>
    </source>
</evidence>
<dbReference type="GO" id="GO:0009627">
    <property type="term" value="P:systemic acquired resistance"/>
    <property type="evidence" value="ECO:0007669"/>
    <property type="project" value="InterPro"/>
</dbReference>
<evidence type="ECO:0000313" key="4">
    <source>
        <dbReference type="Proteomes" id="UP000187406"/>
    </source>
</evidence>
<comment type="caution">
    <text evidence="3">The sequence shown here is derived from an EMBL/GenBank/DDBJ whole genome shotgun (WGS) entry which is preliminary data.</text>
</comment>
<dbReference type="InterPro" id="IPR036312">
    <property type="entry name" value="Bifun_inhib/LTP/seed_sf"/>
</dbReference>
<dbReference type="CDD" id="cd04660">
    <property type="entry name" value="nsLTP_like"/>
    <property type="match status" value="1"/>
</dbReference>
<organism evidence="3 4">
    <name type="scientific">Cephalotus follicularis</name>
    <name type="common">Albany pitcher plant</name>
    <dbReference type="NCBI Taxonomy" id="3775"/>
    <lineage>
        <taxon>Eukaryota</taxon>
        <taxon>Viridiplantae</taxon>
        <taxon>Streptophyta</taxon>
        <taxon>Embryophyta</taxon>
        <taxon>Tracheophyta</taxon>
        <taxon>Spermatophyta</taxon>
        <taxon>Magnoliopsida</taxon>
        <taxon>eudicotyledons</taxon>
        <taxon>Gunneridae</taxon>
        <taxon>Pentapetalae</taxon>
        <taxon>rosids</taxon>
        <taxon>fabids</taxon>
        <taxon>Oxalidales</taxon>
        <taxon>Cephalotaceae</taxon>
        <taxon>Cephalotus</taxon>
    </lineage>
</organism>
<proteinExistence type="predicted"/>
<name>A0A1Q3D421_CEPFO</name>
<dbReference type="SUPFAM" id="SSF47699">
    <property type="entry name" value="Bifunctional inhibitor/lipid-transfer protein/seed storage 2S albumin"/>
    <property type="match status" value="1"/>
</dbReference>
<feature type="domain" description="Bifunctional inhibitor/plant lipid transfer protein/seed storage helical" evidence="2">
    <location>
        <begin position="21"/>
        <end position="100"/>
    </location>
</feature>
<dbReference type="InParanoid" id="A0A1Q3D421"/>